<feature type="transmembrane region" description="Helical" evidence="1">
    <location>
        <begin position="57"/>
        <end position="77"/>
    </location>
</feature>
<name>A0A1M5IWB4_9FLAO</name>
<keyword evidence="1" id="KW-0812">Transmembrane</keyword>
<dbReference type="EMBL" id="PVUB01000001">
    <property type="protein sequence ID" value="PRZ28136.1"/>
    <property type="molecule type" value="Genomic_DNA"/>
</dbReference>
<organism evidence="3 4">
    <name type="scientific">Flavobacterium granuli</name>
    <dbReference type="NCBI Taxonomy" id="280093"/>
    <lineage>
        <taxon>Bacteria</taxon>
        <taxon>Pseudomonadati</taxon>
        <taxon>Bacteroidota</taxon>
        <taxon>Flavobacteriia</taxon>
        <taxon>Flavobacteriales</taxon>
        <taxon>Flavobacteriaceae</taxon>
        <taxon>Flavobacterium</taxon>
    </lineage>
</organism>
<evidence type="ECO:0000313" key="2">
    <source>
        <dbReference type="EMBL" id="PRZ28136.1"/>
    </source>
</evidence>
<dbReference type="EMBL" id="FQWO01000001">
    <property type="protein sequence ID" value="SHG32612.1"/>
    <property type="molecule type" value="Genomic_DNA"/>
</dbReference>
<dbReference type="Proteomes" id="UP000237771">
    <property type="component" value="Unassembled WGS sequence"/>
</dbReference>
<protein>
    <submittedName>
        <fullName evidence="3">Uncharacterized protein</fullName>
    </submittedName>
</protein>
<proteinExistence type="predicted"/>
<dbReference type="Proteomes" id="UP000184384">
    <property type="component" value="Unassembled WGS sequence"/>
</dbReference>
<accession>A0A1M5IWB4</accession>
<reference evidence="2 5" key="3">
    <citation type="submission" date="2018-03" db="EMBL/GenBank/DDBJ databases">
        <title>Genomic Encyclopedia of Archaeal and Bacterial Type Strains, Phase II (KMG-II): from individual species to whole genera.</title>
        <authorList>
            <person name="Goeker M."/>
        </authorList>
    </citation>
    <scope>NUCLEOTIDE SEQUENCE [LARGE SCALE GENOMIC DNA]</scope>
    <source>
        <strain evidence="2 5">DSM 17797</strain>
    </source>
</reference>
<reference evidence="3" key="2">
    <citation type="submission" date="2016-11" db="EMBL/GenBank/DDBJ databases">
        <authorList>
            <person name="Jaros S."/>
            <person name="Januszkiewicz K."/>
            <person name="Wedrychowicz H."/>
        </authorList>
    </citation>
    <scope>NUCLEOTIDE SEQUENCE [LARGE SCALE GENOMIC DNA]</scope>
    <source>
        <strain evidence="3">DSM 19729</strain>
    </source>
</reference>
<feature type="transmembrane region" description="Helical" evidence="1">
    <location>
        <begin position="98"/>
        <end position="125"/>
    </location>
</feature>
<reference evidence="4" key="1">
    <citation type="submission" date="2016-11" db="EMBL/GenBank/DDBJ databases">
        <authorList>
            <person name="Varghese N."/>
            <person name="Submissions S."/>
        </authorList>
    </citation>
    <scope>NUCLEOTIDE SEQUENCE [LARGE SCALE GENOMIC DNA]</scope>
    <source>
        <strain evidence="4">DSM 19729</strain>
    </source>
</reference>
<evidence type="ECO:0000313" key="5">
    <source>
        <dbReference type="Proteomes" id="UP000237771"/>
    </source>
</evidence>
<keyword evidence="1" id="KW-1133">Transmembrane helix</keyword>
<evidence type="ECO:0000313" key="4">
    <source>
        <dbReference type="Proteomes" id="UP000184384"/>
    </source>
</evidence>
<gene>
    <name evidence="2" type="ORF">BC624_101426</name>
    <name evidence="3" type="ORF">SAMN05443373_101426</name>
</gene>
<evidence type="ECO:0000313" key="3">
    <source>
        <dbReference type="EMBL" id="SHG32612.1"/>
    </source>
</evidence>
<evidence type="ECO:0000256" key="1">
    <source>
        <dbReference type="SAM" id="Phobius"/>
    </source>
</evidence>
<sequence>MRMYCIFDHIYVASFIVQQRIYGRFAREIWGSRVLRVTMAILTIFMMELFNRYINKLFIVVICPIVICFGPLMHYYTKNRNNDLELMVASFRKLPSSLQSIFVGYVMLLFIIIPIFIILLAILSIGGYL</sequence>
<keyword evidence="5" id="KW-1185">Reference proteome</keyword>
<dbReference type="AlphaFoldDB" id="A0A1M5IWB4"/>
<keyword evidence="1" id="KW-0472">Membrane</keyword>